<gene>
    <name evidence="1" type="ORF">L6164_030308</name>
</gene>
<evidence type="ECO:0000313" key="2">
    <source>
        <dbReference type="Proteomes" id="UP000828941"/>
    </source>
</evidence>
<reference evidence="1 2" key="1">
    <citation type="journal article" date="2022" name="DNA Res.">
        <title>Chromosomal-level genome assembly of the orchid tree Bauhinia variegata (Leguminosae; Cercidoideae) supports the allotetraploid origin hypothesis of Bauhinia.</title>
        <authorList>
            <person name="Zhong Y."/>
            <person name="Chen Y."/>
            <person name="Zheng D."/>
            <person name="Pang J."/>
            <person name="Liu Y."/>
            <person name="Luo S."/>
            <person name="Meng S."/>
            <person name="Qian L."/>
            <person name="Wei D."/>
            <person name="Dai S."/>
            <person name="Zhou R."/>
        </authorList>
    </citation>
    <scope>NUCLEOTIDE SEQUENCE [LARGE SCALE GENOMIC DNA]</scope>
    <source>
        <strain evidence="1">BV-YZ2020</strain>
    </source>
</reference>
<name>A0ACB9LCA9_BAUVA</name>
<evidence type="ECO:0000313" key="1">
    <source>
        <dbReference type="EMBL" id="KAI4307081.1"/>
    </source>
</evidence>
<protein>
    <submittedName>
        <fullName evidence="1">Uncharacterized protein</fullName>
    </submittedName>
</protein>
<accession>A0ACB9LCA9</accession>
<keyword evidence="2" id="KW-1185">Reference proteome</keyword>
<dbReference type="EMBL" id="CM039437">
    <property type="protein sequence ID" value="KAI4307081.1"/>
    <property type="molecule type" value="Genomic_DNA"/>
</dbReference>
<comment type="caution">
    <text evidence="1">The sequence shown here is derived from an EMBL/GenBank/DDBJ whole genome shotgun (WGS) entry which is preliminary data.</text>
</comment>
<organism evidence="1 2">
    <name type="scientific">Bauhinia variegata</name>
    <name type="common">Purple orchid tree</name>
    <name type="synonym">Phanera variegata</name>
    <dbReference type="NCBI Taxonomy" id="167791"/>
    <lineage>
        <taxon>Eukaryota</taxon>
        <taxon>Viridiplantae</taxon>
        <taxon>Streptophyta</taxon>
        <taxon>Embryophyta</taxon>
        <taxon>Tracheophyta</taxon>
        <taxon>Spermatophyta</taxon>
        <taxon>Magnoliopsida</taxon>
        <taxon>eudicotyledons</taxon>
        <taxon>Gunneridae</taxon>
        <taxon>Pentapetalae</taxon>
        <taxon>rosids</taxon>
        <taxon>fabids</taxon>
        <taxon>Fabales</taxon>
        <taxon>Fabaceae</taxon>
        <taxon>Cercidoideae</taxon>
        <taxon>Cercideae</taxon>
        <taxon>Bauhiniinae</taxon>
        <taxon>Bauhinia</taxon>
    </lineage>
</organism>
<proteinExistence type="predicted"/>
<dbReference type="Proteomes" id="UP000828941">
    <property type="component" value="Chromosome 12"/>
</dbReference>
<sequence length="350" mass="41056">MAKAVVYVVIATAFVLFMTLSPISREHRKGSGLNRRFGYNIQQRAPSFDPLITKIGRTEEANKKVDQHEPEATTNFSLYGHAADEYQYFSSSGKLNTTLRLMILFPLLDKEPRDGVVNYNELEAWITQQALDRLNYVTNTELKVKDKNGDRAISFTEYLPQFSELDTERKGMGHGEAGWWHERFTKADIDRNGLLNFSELRDFLHPEDSDNPELLKWLLRDRIKCLDEEVDGKLKLKEFKEQLYNIYKTYIEFETSGQFVPSAEDKFSDLDANKDEFLSVEELMPVLRYLYPGELSYAKYYTSYLFNEADDNKDWNLSLQEMLNHEFVFYNTVYADEHEEFDQDHDHDEL</sequence>